<keyword evidence="3" id="KW-1185">Reference proteome</keyword>
<keyword evidence="1 2" id="KW-0812">Transmembrane</keyword>
<sequence>MIILKIRIQCTNKLHANAIDQNQRIKFIHLLIKVFSLFDIKKPISQQIDQSQDEAHTLKLALQNYINYKNQAEYWLTNMIRFSIKIMLIVCCVIVIAIANKQIFKYKKNIFQYSYYQQLINYL</sequence>
<dbReference type="AlphaFoldDB" id="W7XES2"/>
<dbReference type="RefSeq" id="XP_012655043.1">
    <property type="nucleotide sequence ID" value="XM_012799589.1"/>
</dbReference>
<dbReference type="KEGG" id="tet:TTHERM_000773258"/>
<accession>W7XES2</accession>
<dbReference type="InParanoid" id="W7XES2"/>
<proteinExistence type="predicted"/>
<dbReference type="EMBL" id="GG662514">
    <property type="protein sequence ID" value="EWS72416.1"/>
    <property type="molecule type" value="Genomic_DNA"/>
</dbReference>
<dbReference type="GeneID" id="24440606"/>
<reference evidence="3" key="1">
    <citation type="journal article" date="2006" name="PLoS Biol.">
        <title>Macronuclear genome sequence of the ciliate Tetrahymena thermophila, a model eukaryote.</title>
        <authorList>
            <person name="Eisen J.A."/>
            <person name="Coyne R.S."/>
            <person name="Wu M."/>
            <person name="Wu D."/>
            <person name="Thiagarajan M."/>
            <person name="Wortman J.R."/>
            <person name="Badger J.H."/>
            <person name="Ren Q."/>
            <person name="Amedeo P."/>
            <person name="Jones K.M."/>
            <person name="Tallon L.J."/>
            <person name="Delcher A.L."/>
            <person name="Salzberg S.L."/>
            <person name="Silva J.C."/>
            <person name="Haas B.J."/>
            <person name="Majoros W.H."/>
            <person name="Farzad M."/>
            <person name="Carlton J.M."/>
            <person name="Smith R.K. Jr."/>
            <person name="Garg J."/>
            <person name="Pearlman R.E."/>
            <person name="Karrer K.M."/>
            <person name="Sun L."/>
            <person name="Manning G."/>
            <person name="Elde N.C."/>
            <person name="Turkewitz A.P."/>
            <person name="Asai D.J."/>
            <person name="Wilkes D.E."/>
            <person name="Wang Y."/>
            <person name="Cai H."/>
            <person name="Collins K."/>
            <person name="Stewart B.A."/>
            <person name="Lee S.R."/>
            <person name="Wilamowska K."/>
            <person name="Weinberg Z."/>
            <person name="Ruzzo W.L."/>
            <person name="Wloga D."/>
            <person name="Gaertig J."/>
            <person name="Frankel J."/>
            <person name="Tsao C.-C."/>
            <person name="Gorovsky M.A."/>
            <person name="Keeling P.J."/>
            <person name="Waller R.F."/>
            <person name="Patron N.J."/>
            <person name="Cherry J.M."/>
            <person name="Stover N.A."/>
            <person name="Krieger C.J."/>
            <person name="del Toro C."/>
            <person name="Ryder H.F."/>
            <person name="Williamson S.C."/>
            <person name="Barbeau R.A."/>
            <person name="Hamilton E.P."/>
            <person name="Orias E."/>
        </authorList>
    </citation>
    <scope>NUCLEOTIDE SEQUENCE [LARGE SCALE GENOMIC DNA]</scope>
    <source>
        <strain evidence="3">SB210</strain>
    </source>
</reference>
<organism evidence="2 3">
    <name type="scientific">Tetrahymena thermophila (strain SB210)</name>
    <dbReference type="NCBI Taxonomy" id="312017"/>
    <lineage>
        <taxon>Eukaryota</taxon>
        <taxon>Sar</taxon>
        <taxon>Alveolata</taxon>
        <taxon>Ciliophora</taxon>
        <taxon>Intramacronucleata</taxon>
        <taxon>Oligohymenophorea</taxon>
        <taxon>Hymenostomatida</taxon>
        <taxon>Tetrahymenina</taxon>
        <taxon>Tetrahymenidae</taxon>
        <taxon>Tetrahymena</taxon>
    </lineage>
</organism>
<keyword evidence="1" id="KW-0472">Membrane</keyword>
<evidence type="ECO:0000313" key="2">
    <source>
        <dbReference type="EMBL" id="EWS72416.1"/>
    </source>
</evidence>
<evidence type="ECO:0000256" key="1">
    <source>
        <dbReference type="SAM" id="Phobius"/>
    </source>
</evidence>
<feature type="transmembrane region" description="Helical" evidence="1">
    <location>
        <begin position="79"/>
        <end position="99"/>
    </location>
</feature>
<name>W7XES2_TETTS</name>
<keyword evidence="1" id="KW-1133">Transmembrane helix</keyword>
<evidence type="ECO:0000313" key="3">
    <source>
        <dbReference type="Proteomes" id="UP000009168"/>
    </source>
</evidence>
<dbReference type="Proteomes" id="UP000009168">
    <property type="component" value="Unassembled WGS sequence"/>
</dbReference>
<protein>
    <submittedName>
        <fullName evidence="2">Transmembrane protein, putative</fullName>
    </submittedName>
</protein>
<gene>
    <name evidence="2" type="ORF">TTHERM_000773258</name>
</gene>